<sequence length="263" mass="28546">MTRNVQFRTLPVFGADERQVSEVVRGIMDGKTNNTGEITLATGNATTTTLYDGRIGNESLIFFTPISAAAYTDSMPYGAFQSLADQSITANTATAMTLDTTDYSNGVYLSNSSRMNVRNTGIYNLQWSGQFQNTDTQLHDASVWLRKNGTDVVGSTGFISVPNSHGGVDGHAIVGWNYFLELTANDYIEIYWSATNAAISLQFYPTQTSPTRPSTASLITTLNYISPNASTNIYVSAQQQGQATVTHWANSTADKTYGYIVVG</sequence>
<proteinExistence type="predicted"/>
<reference evidence="1" key="1">
    <citation type="submission" date="2020-05" db="EMBL/GenBank/DDBJ databases">
        <authorList>
            <person name="Chiriac C."/>
            <person name="Salcher M."/>
            <person name="Ghai R."/>
            <person name="Kavagutti S V."/>
        </authorList>
    </citation>
    <scope>NUCLEOTIDE SEQUENCE</scope>
</reference>
<dbReference type="EMBL" id="LR798223">
    <property type="protein sequence ID" value="CAB5194441.1"/>
    <property type="molecule type" value="Genomic_DNA"/>
</dbReference>
<evidence type="ECO:0000313" key="1">
    <source>
        <dbReference type="EMBL" id="CAB5194441.1"/>
    </source>
</evidence>
<accession>A0A6J7WHM6</accession>
<organism evidence="1">
    <name type="scientific">uncultured Caudovirales phage</name>
    <dbReference type="NCBI Taxonomy" id="2100421"/>
    <lineage>
        <taxon>Viruses</taxon>
        <taxon>Duplodnaviria</taxon>
        <taxon>Heunggongvirae</taxon>
        <taxon>Uroviricota</taxon>
        <taxon>Caudoviricetes</taxon>
        <taxon>Peduoviridae</taxon>
        <taxon>Maltschvirus</taxon>
        <taxon>Maltschvirus maltsch</taxon>
    </lineage>
</organism>
<gene>
    <name evidence="1" type="ORF">UFOVP177_9</name>
</gene>
<name>A0A6J7WHM6_9CAUD</name>
<protein>
    <submittedName>
        <fullName evidence="1">Uncharacterized protein</fullName>
    </submittedName>
</protein>